<keyword evidence="3" id="KW-1185">Reference proteome</keyword>
<dbReference type="SUPFAM" id="SSF101391">
    <property type="entry name" value="Hsp90 co-chaperone CDC37"/>
    <property type="match status" value="1"/>
</dbReference>
<evidence type="ECO:0000256" key="1">
    <source>
        <dbReference type="SAM" id="MobiDB-lite"/>
    </source>
</evidence>
<organism evidence="2 3">
    <name type="scientific">Gigaspora rosea</name>
    <dbReference type="NCBI Taxonomy" id="44941"/>
    <lineage>
        <taxon>Eukaryota</taxon>
        <taxon>Fungi</taxon>
        <taxon>Fungi incertae sedis</taxon>
        <taxon>Mucoromycota</taxon>
        <taxon>Glomeromycotina</taxon>
        <taxon>Glomeromycetes</taxon>
        <taxon>Diversisporales</taxon>
        <taxon>Gigasporaceae</taxon>
        <taxon>Gigaspora</taxon>
    </lineage>
</organism>
<accession>A0A397VGC1</accession>
<evidence type="ECO:0000313" key="3">
    <source>
        <dbReference type="Proteomes" id="UP000266673"/>
    </source>
</evidence>
<name>A0A397VGC1_9GLOM</name>
<dbReference type="OrthoDB" id="2439320at2759"/>
<dbReference type="Proteomes" id="UP000266673">
    <property type="component" value="Unassembled WGS sequence"/>
</dbReference>
<comment type="caution">
    <text evidence="2">The sequence shown here is derived from an EMBL/GenBank/DDBJ whole genome shotgun (WGS) entry which is preliminary data.</text>
</comment>
<sequence length="400" mass="46196">MPTKNLGSCLIIGCMNTNVQFRTITALAYEKCQRKRTLEAYPYLENTFASSIDMLTKALYYQQRREGTNLELDPVNFERMIETINPGLKGFFNFMTEAIIPKERSAYSINKAKKSIVGLCYLIVGLRNKFVNQHKLENNFQVYNIDDYHSIHENHRPDTVSTSTVNHFATCVANPIIECPSVPLVFNGVSIHNLANVEAPRICWYLLNRYTGIFDISYSDYQQLQGRIVSNDFDPIELLMIYSYADNIGEHKKERSIKGVQLLGFKEQNLHSVQDYVKKDVDLRHLPTAYSTAHPPRPRLCDSCGRSLVDENGMVFVCGHGYHNNCYNGKCKHCKEFYKKGIFKNVQKFLTRIKKRADILTEEDLDDDDDNEENIEEESEKVEEVDISSKLIEEMNQIEY</sequence>
<protein>
    <submittedName>
        <fullName evidence="2">Uncharacterized protein</fullName>
    </submittedName>
</protein>
<feature type="region of interest" description="Disordered" evidence="1">
    <location>
        <begin position="364"/>
        <end position="386"/>
    </location>
</feature>
<dbReference type="AlphaFoldDB" id="A0A397VGC1"/>
<reference evidence="2 3" key="1">
    <citation type="submission" date="2018-06" db="EMBL/GenBank/DDBJ databases">
        <title>Comparative genomics reveals the genomic features of Rhizophagus irregularis, R. cerebriforme, R. diaphanum and Gigaspora rosea, and their symbiotic lifestyle signature.</title>
        <authorList>
            <person name="Morin E."/>
            <person name="San Clemente H."/>
            <person name="Chen E.C.H."/>
            <person name="De La Providencia I."/>
            <person name="Hainaut M."/>
            <person name="Kuo A."/>
            <person name="Kohler A."/>
            <person name="Murat C."/>
            <person name="Tang N."/>
            <person name="Roy S."/>
            <person name="Loubradou J."/>
            <person name="Henrissat B."/>
            <person name="Grigoriev I.V."/>
            <person name="Corradi N."/>
            <person name="Roux C."/>
            <person name="Martin F.M."/>
        </authorList>
    </citation>
    <scope>NUCLEOTIDE SEQUENCE [LARGE SCALE GENOMIC DNA]</scope>
    <source>
        <strain evidence="2 3">DAOM 194757</strain>
    </source>
</reference>
<dbReference type="EMBL" id="QKWP01000439">
    <property type="protein sequence ID" value="RIB20039.1"/>
    <property type="molecule type" value="Genomic_DNA"/>
</dbReference>
<proteinExistence type="predicted"/>
<gene>
    <name evidence="2" type="ORF">C2G38_2180279</name>
</gene>
<evidence type="ECO:0000313" key="2">
    <source>
        <dbReference type="EMBL" id="RIB20039.1"/>
    </source>
</evidence>